<evidence type="ECO:0000256" key="1">
    <source>
        <dbReference type="RuleBase" id="RU367073"/>
    </source>
</evidence>
<accession>A0A061APE1</accession>
<keyword evidence="1" id="KW-0256">Endoplasmic reticulum</keyword>
<evidence type="ECO:0000256" key="3">
    <source>
        <dbReference type="SAM" id="MobiDB-lite"/>
    </source>
</evidence>
<keyword evidence="1" id="KW-0812">Transmembrane</keyword>
<dbReference type="GO" id="GO:1903373">
    <property type="term" value="P:positive regulation of endoplasmic reticulum tubular network organization"/>
    <property type="evidence" value="ECO:0007669"/>
    <property type="project" value="UniProtKB-UniRule"/>
</dbReference>
<dbReference type="AlphaFoldDB" id="A0A061APE1"/>
<feature type="coiled-coil region" evidence="2">
    <location>
        <begin position="98"/>
        <end position="179"/>
    </location>
</feature>
<feature type="domain" description="Lunapark zinc ribbon" evidence="4">
    <location>
        <begin position="192"/>
        <end position="246"/>
    </location>
</feature>
<dbReference type="PhylomeDB" id="A0A061APE1"/>
<dbReference type="EMBL" id="LK052887">
    <property type="protein sequence ID" value="CDR38989.1"/>
    <property type="molecule type" value="Genomic_DNA"/>
</dbReference>
<dbReference type="PANTHER" id="PTHR22166:SF12">
    <property type="entry name" value="ENDOPLASMIC RETICULUM JUNCTION FORMATION PROTEIN LUNAPARK"/>
    <property type="match status" value="1"/>
</dbReference>
<keyword evidence="1" id="KW-0479">Metal-binding</keyword>
<evidence type="ECO:0000313" key="5">
    <source>
        <dbReference type="EMBL" id="CDR38989.1"/>
    </source>
</evidence>
<evidence type="ECO:0000256" key="2">
    <source>
        <dbReference type="SAM" id="Coils"/>
    </source>
</evidence>
<comment type="function">
    <text evidence="1">Plays a role in determining ER morphology.</text>
</comment>
<dbReference type="VEuPathDB" id="FungiDB:BON22_3446"/>
<comment type="domain">
    <text evidence="1">The C4-type zinc finger motif is necessary both for its ER three-way tubular junction localization and formation.</text>
</comment>
<protein>
    <recommendedName>
        <fullName evidence="1">Endoplasmic reticulum junction formation protein lunapark</fullName>
    </recommendedName>
</protein>
<keyword evidence="1" id="KW-0862">Zinc</keyword>
<name>A0A061APE1_CYBFA</name>
<keyword evidence="1" id="KW-0472">Membrane</keyword>
<comment type="subcellular location">
    <subcellularLocation>
        <location evidence="1">Endoplasmic reticulum membrane</location>
        <topology evidence="1">Multi-pass membrane protein</topology>
    </subcellularLocation>
</comment>
<dbReference type="GO" id="GO:0071788">
    <property type="term" value="P:endoplasmic reticulum tubular network maintenance"/>
    <property type="evidence" value="ECO:0007669"/>
    <property type="project" value="UniProtKB-UniRule"/>
</dbReference>
<keyword evidence="2" id="KW-0175">Coiled coil</keyword>
<keyword evidence="1" id="KW-1133">Transmembrane helix</keyword>
<gene>
    <name evidence="5" type="ORF">CYFA0S_02e10132g</name>
</gene>
<comment type="similarity">
    <text evidence="1">Belongs to the lunapark family.</text>
</comment>
<evidence type="ECO:0000259" key="4">
    <source>
        <dbReference type="Pfam" id="PF10058"/>
    </source>
</evidence>
<dbReference type="InterPro" id="IPR019273">
    <property type="entry name" value="Lunapark_Znf"/>
</dbReference>
<keyword evidence="1" id="KW-0863">Zinc-finger</keyword>
<dbReference type="GO" id="GO:0008270">
    <property type="term" value="F:zinc ion binding"/>
    <property type="evidence" value="ECO:0007669"/>
    <property type="project" value="UniProtKB-KW"/>
</dbReference>
<feature type="region of interest" description="Disordered" evidence="3">
    <location>
        <begin position="254"/>
        <end position="281"/>
    </location>
</feature>
<dbReference type="OrthoDB" id="1725934at2759"/>
<dbReference type="GO" id="GO:0098826">
    <property type="term" value="C:endoplasmic reticulum tubular network membrane"/>
    <property type="evidence" value="ECO:0007669"/>
    <property type="project" value="UniProtKB-UniRule"/>
</dbReference>
<dbReference type="PANTHER" id="PTHR22166">
    <property type="entry name" value="ENDOPLASMIC RETICULUM JUNCTION FORMATION PROTEIN LUNAPARK"/>
    <property type="match status" value="1"/>
</dbReference>
<organism evidence="5">
    <name type="scientific">Cyberlindnera fabianii</name>
    <name type="common">Yeast</name>
    <name type="synonym">Hansenula fabianii</name>
    <dbReference type="NCBI Taxonomy" id="36022"/>
    <lineage>
        <taxon>Eukaryota</taxon>
        <taxon>Fungi</taxon>
        <taxon>Dikarya</taxon>
        <taxon>Ascomycota</taxon>
        <taxon>Saccharomycotina</taxon>
        <taxon>Saccharomycetes</taxon>
        <taxon>Phaffomycetales</taxon>
        <taxon>Phaffomycetaceae</taxon>
        <taxon>Cyberlindnera</taxon>
    </lineage>
</organism>
<dbReference type="Pfam" id="PF10058">
    <property type="entry name" value="Zn_ribbon_10"/>
    <property type="match status" value="1"/>
</dbReference>
<sequence>MAWLSFLKSKDFDPAQFERELAELARRITAKERNVSKYTYQAKQLRRIVLIYGILIYFAHITLLALTTHMTYTNVSPIQWAGVAGGPILIVLFMKAIASFYNMRIERTQTSAQQLKEEHSEKIEELKEKTKFSSTQALLNRFADGGDLNAKVDEELAEKQRQLDEIKKMSLEQERAAKEFSAYPQQGYKRSWIDTIVDGVVGSDELSPNNRFALICQHCLAHNGLAPPGQTPDAIKYRCPSCGFLNGVSVDGTPTSATLSSDVTDTKTTKTTTDDEELTTN</sequence>
<reference evidence="5" key="1">
    <citation type="journal article" date="2014" name="Genome Announc.">
        <title>Genome sequence of the yeast Cyberlindnera fabianii (Hansenula fabianii).</title>
        <authorList>
            <person name="Freel K.C."/>
            <person name="Sarilar V."/>
            <person name="Neuveglise C."/>
            <person name="Devillers H."/>
            <person name="Friedrich A."/>
            <person name="Schacherer J."/>
        </authorList>
    </citation>
    <scope>NUCLEOTIDE SEQUENCE</scope>
    <source>
        <strain evidence="5">YJS4271</strain>
    </source>
</reference>
<proteinExistence type="inferred from homology"/>
<feature type="transmembrane region" description="Helical" evidence="1">
    <location>
        <begin position="78"/>
        <end position="98"/>
    </location>
</feature>
<dbReference type="InterPro" id="IPR040115">
    <property type="entry name" value="Lnp"/>
</dbReference>
<feature type="transmembrane region" description="Helical" evidence="1">
    <location>
        <begin position="49"/>
        <end position="72"/>
    </location>
</feature>